<reference evidence="2 3" key="1">
    <citation type="submission" date="2018-03" db="EMBL/GenBank/DDBJ databases">
        <title>Genome assembly of novel Miniimonas species PCH200.</title>
        <authorList>
            <person name="Thakur V."/>
            <person name="Kumar V."/>
            <person name="Singh D."/>
        </authorList>
    </citation>
    <scope>NUCLEOTIDE SEQUENCE [LARGE SCALE GENOMIC DNA]</scope>
    <source>
        <strain evidence="2 3">PCH200</strain>
    </source>
</reference>
<gene>
    <name evidence="2" type="ORF">C8046_16045</name>
</gene>
<name>A0A2U1ZY78_9MICO</name>
<evidence type="ECO:0000313" key="2">
    <source>
        <dbReference type="EMBL" id="PWD51931.1"/>
    </source>
</evidence>
<sequence length="302" mass="29717">MSRRAWGAVGLAVLVAVNGLVVLDLLGDRAAARPDATAPVPSPSSVSTPVLPDAADAAGGVSEPTGATSAARQLVAVGDGIAWRATLAECGRGRSVVERTADGGASWAVVTPDVSTVVRLRATGANEAFVVGAQVDCATALATTASAGSDWRLADASLSTAWYLAPTDRSLVVGPDGAVPVPCPTGAVDLAAAGTDEAAVLCRDGSLALTRDAAVEWSPVQPDLQALAVADSAGGYVLAGRAQGCDGVAVVALDEDASGSGSPLACAPITPEPGLAVAVAGEEIWVWTALGTAVSTDGGATW</sequence>
<feature type="compositionally biased region" description="Low complexity" evidence="1">
    <location>
        <begin position="33"/>
        <end position="50"/>
    </location>
</feature>
<evidence type="ECO:0000313" key="3">
    <source>
        <dbReference type="Proteomes" id="UP000245166"/>
    </source>
</evidence>
<dbReference type="EMBL" id="PYHR01000002">
    <property type="protein sequence ID" value="PWD51931.1"/>
    <property type="molecule type" value="Genomic_DNA"/>
</dbReference>
<proteinExistence type="predicted"/>
<accession>A0A2U1ZY78</accession>
<evidence type="ECO:0000256" key="1">
    <source>
        <dbReference type="SAM" id="MobiDB-lite"/>
    </source>
</evidence>
<organism evidence="2 3">
    <name type="scientific">Serinibacter arcticus</name>
    <dbReference type="NCBI Taxonomy" id="1655435"/>
    <lineage>
        <taxon>Bacteria</taxon>
        <taxon>Bacillati</taxon>
        <taxon>Actinomycetota</taxon>
        <taxon>Actinomycetes</taxon>
        <taxon>Micrococcales</taxon>
        <taxon>Beutenbergiaceae</taxon>
        <taxon>Serinibacter</taxon>
    </lineage>
</organism>
<comment type="caution">
    <text evidence="2">The sequence shown here is derived from an EMBL/GenBank/DDBJ whole genome shotgun (WGS) entry which is preliminary data.</text>
</comment>
<dbReference type="RefSeq" id="WP_109230314.1">
    <property type="nucleotide sequence ID" value="NZ_PYHR01000002.1"/>
</dbReference>
<dbReference type="AlphaFoldDB" id="A0A2U1ZY78"/>
<dbReference type="SUPFAM" id="SSF110296">
    <property type="entry name" value="Oligoxyloglucan reducing end-specific cellobiohydrolase"/>
    <property type="match status" value="1"/>
</dbReference>
<protein>
    <submittedName>
        <fullName evidence="2">Uncharacterized protein</fullName>
    </submittedName>
</protein>
<dbReference type="Proteomes" id="UP000245166">
    <property type="component" value="Unassembled WGS sequence"/>
</dbReference>
<feature type="region of interest" description="Disordered" evidence="1">
    <location>
        <begin position="33"/>
        <end position="65"/>
    </location>
</feature>
<dbReference type="OrthoDB" id="3821622at2"/>
<keyword evidence="3" id="KW-1185">Reference proteome</keyword>